<keyword evidence="3" id="KW-1185">Reference proteome</keyword>
<gene>
    <name evidence="2" type="ORF">CBF31_07030</name>
</gene>
<comment type="caution">
    <text evidence="2">The sequence shown here is derived from an EMBL/GenBank/DDBJ whole genome shotgun (WGS) entry which is preliminary data.</text>
</comment>
<keyword evidence="1" id="KW-0472">Membrane</keyword>
<proteinExistence type="predicted"/>
<evidence type="ECO:0000256" key="1">
    <source>
        <dbReference type="SAM" id="Phobius"/>
    </source>
</evidence>
<dbReference type="AlphaFoldDB" id="A0A430A8M5"/>
<dbReference type="Proteomes" id="UP000287101">
    <property type="component" value="Unassembled WGS sequence"/>
</dbReference>
<dbReference type="Pfam" id="PF12459">
    <property type="entry name" value="DltX"/>
    <property type="match status" value="1"/>
</dbReference>
<keyword evidence="1" id="KW-1133">Transmembrane helix</keyword>
<dbReference type="EMBL" id="NGJY01000002">
    <property type="protein sequence ID" value="RSU03458.1"/>
    <property type="molecule type" value="Genomic_DNA"/>
</dbReference>
<evidence type="ECO:0000313" key="3">
    <source>
        <dbReference type="Proteomes" id="UP000287101"/>
    </source>
</evidence>
<protein>
    <submittedName>
        <fullName evidence="2">Teichoic acid D-Ala incorporation-associated protein DltX</fullName>
    </submittedName>
</protein>
<accession>A0A430A8M5</accession>
<dbReference type="InterPro" id="IPR021008">
    <property type="entry name" value="DltX"/>
</dbReference>
<organism evidence="2 3">
    <name type="scientific">Vagococcus fessus</name>
    <dbReference type="NCBI Taxonomy" id="120370"/>
    <lineage>
        <taxon>Bacteria</taxon>
        <taxon>Bacillati</taxon>
        <taxon>Bacillota</taxon>
        <taxon>Bacilli</taxon>
        <taxon>Lactobacillales</taxon>
        <taxon>Enterococcaceae</taxon>
        <taxon>Vagococcus</taxon>
    </lineage>
</organism>
<feature type="transmembrane region" description="Helical" evidence="1">
    <location>
        <begin position="16"/>
        <end position="38"/>
    </location>
</feature>
<keyword evidence="1" id="KW-0812">Transmembrane</keyword>
<name>A0A430A8M5_9ENTE</name>
<sequence length="53" mass="6427">MLETLKQKLLNETVQYWLIFFGKTIFYVVVMLVLIYLYHFSHIDGGSFIYNEF</sequence>
<reference evidence="2 3" key="1">
    <citation type="submission" date="2017-05" db="EMBL/GenBank/DDBJ databases">
        <title>Vagococcus spp. assemblies.</title>
        <authorList>
            <person name="Gulvik C.A."/>
        </authorList>
    </citation>
    <scope>NUCLEOTIDE SEQUENCE [LARGE SCALE GENOMIC DNA]</scope>
    <source>
        <strain evidence="2 3">CCUG 41755</strain>
    </source>
</reference>
<dbReference type="RefSeq" id="WP_126831667.1">
    <property type="nucleotide sequence ID" value="NZ_CBCRYB010000001.1"/>
</dbReference>
<evidence type="ECO:0000313" key="2">
    <source>
        <dbReference type="EMBL" id="RSU03458.1"/>
    </source>
</evidence>